<evidence type="ECO:0000259" key="1">
    <source>
        <dbReference type="Pfam" id="PF00149"/>
    </source>
</evidence>
<dbReference type="GO" id="GO:0005737">
    <property type="term" value="C:cytoplasm"/>
    <property type="evidence" value="ECO:0007669"/>
    <property type="project" value="TreeGrafter"/>
</dbReference>
<accession>A0AAD0TN35</accession>
<dbReference type="Gene3D" id="3.60.21.10">
    <property type="match status" value="1"/>
</dbReference>
<evidence type="ECO:0000313" key="4">
    <source>
        <dbReference type="Proteomes" id="UP000236162"/>
    </source>
</evidence>
<dbReference type="InterPro" id="IPR004843">
    <property type="entry name" value="Calcineurin-like_PHP"/>
</dbReference>
<evidence type="ECO:0000313" key="3">
    <source>
        <dbReference type="EMBL" id="GBF01305.1"/>
    </source>
</evidence>
<dbReference type="GO" id="GO:0016791">
    <property type="term" value="F:phosphatase activity"/>
    <property type="evidence" value="ECO:0007669"/>
    <property type="project" value="TreeGrafter"/>
</dbReference>
<name>A0AAD0TN35_9LACO</name>
<gene>
    <name evidence="3" type="primary">apaH_1</name>
    <name evidence="2" type="ORF">LP667_02360</name>
    <name evidence="3" type="ORF">LPPLD21_00814</name>
</gene>
<sequence>MPLYTFIGDIHSAADDLAVLLANPEIAATRLIFLGDYIDGTAARYFGHYTESASLAPLKVLAMISERVRQAGDVALLGNHDAFWLRTAHGDDSATATWVLNGGHRTWRKLGIYSSNSEHVRRALNGVLLKPYTDFLAHLPLMWQQGRLLAMHAGVNCQYPLTQQSPDDLLWIRDNYYDDFTTVGHRWHRNLFNKVMVTGHTPVQTFAGSHLGYLKMQADAQDVPRYLIDAGSRSGRFDGGIGALTLTAEGEFVRTKRVIKSHVYDGQQVVTPAMIMDNEH</sequence>
<evidence type="ECO:0000313" key="2">
    <source>
        <dbReference type="EMBL" id="AYJ37743.1"/>
    </source>
</evidence>
<reference evidence="3 4" key="1">
    <citation type="submission" date="2017-04" db="EMBL/GenBank/DDBJ databases">
        <title>In vitro and in silico characterization of Lactobacillus paraplantarum D2-1, a starter culture for soymilk fermentation.</title>
        <authorList>
            <person name="Endo A."/>
            <person name="Sasaki F."/>
            <person name="Maeno S."/>
            <person name="Kanesaki Y."/>
            <person name="Kubota E."/>
            <person name="Torres G.A."/>
            <person name="Tomita S."/>
            <person name="Nakagawa J."/>
        </authorList>
    </citation>
    <scope>NUCLEOTIDE SEQUENCE [LARGE SCALE GENOMIC DNA]</scope>
    <source>
        <strain evidence="3 4">D2-1</strain>
    </source>
</reference>
<dbReference type="PANTHER" id="PTHR42850:SF4">
    <property type="entry name" value="ZINC-DEPENDENT ENDOPOLYPHOSPHATASE"/>
    <property type="match status" value="1"/>
</dbReference>
<dbReference type="SUPFAM" id="SSF56300">
    <property type="entry name" value="Metallo-dependent phosphatases"/>
    <property type="match status" value="1"/>
</dbReference>
<dbReference type="RefSeq" id="WP_021730905.1">
    <property type="nucleotide sequence ID" value="NZ_AVAI01000067.1"/>
</dbReference>
<reference evidence="2 5" key="2">
    <citation type="submission" date="2018-10" db="EMBL/GenBank/DDBJ databases">
        <title>Genome seuquencing of Lactobacillus species.</title>
        <authorList>
            <person name="Baek C."/>
            <person name="Yi H."/>
        </authorList>
    </citation>
    <scope>NUCLEOTIDE SEQUENCE [LARGE SCALE GENOMIC DNA]</scope>
    <source>
        <strain evidence="2 5">DSM 10667</strain>
    </source>
</reference>
<proteinExistence type="predicted"/>
<dbReference type="AlphaFoldDB" id="A0AAD0TN35"/>
<dbReference type="PANTHER" id="PTHR42850">
    <property type="entry name" value="METALLOPHOSPHOESTERASE"/>
    <property type="match status" value="1"/>
</dbReference>
<keyword evidence="4" id="KW-1185">Reference proteome</keyword>
<protein>
    <submittedName>
        <fullName evidence="2">Serine/threonine protein phosphatase</fullName>
    </submittedName>
</protein>
<feature type="domain" description="Calcineurin-like phosphoesterase" evidence="1">
    <location>
        <begin position="5"/>
        <end position="215"/>
    </location>
</feature>
<evidence type="ECO:0000313" key="5">
    <source>
        <dbReference type="Proteomes" id="UP000277896"/>
    </source>
</evidence>
<dbReference type="InterPro" id="IPR050126">
    <property type="entry name" value="Ap4A_hydrolase"/>
</dbReference>
<dbReference type="EMBL" id="CP032744">
    <property type="protein sequence ID" value="AYJ37743.1"/>
    <property type="molecule type" value="Genomic_DNA"/>
</dbReference>
<dbReference type="Proteomes" id="UP000236162">
    <property type="component" value="Unassembled WGS sequence"/>
</dbReference>
<dbReference type="Proteomes" id="UP000277896">
    <property type="component" value="Chromosome"/>
</dbReference>
<dbReference type="EMBL" id="BDOR01000003">
    <property type="protein sequence ID" value="GBF01305.1"/>
    <property type="molecule type" value="Genomic_DNA"/>
</dbReference>
<dbReference type="InterPro" id="IPR029052">
    <property type="entry name" value="Metallo-depent_PP-like"/>
</dbReference>
<dbReference type="Pfam" id="PF00149">
    <property type="entry name" value="Metallophos"/>
    <property type="match status" value="1"/>
</dbReference>
<organism evidence="2 5">
    <name type="scientific">Lactiplantibacillus paraplantarum</name>
    <dbReference type="NCBI Taxonomy" id="60520"/>
    <lineage>
        <taxon>Bacteria</taxon>
        <taxon>Bacillati</taxon>
        <taxon>Bacillota</taxon>
        <taxon>Bacilli</taxon>
        <taxon>Lactobacillales</taxon>
        <taxon>Lactobacillaceae</taxon>
        <taxon>Lactiplantibacillus</taxon>
    </lineage>
</organism>